<keyword evidence="2" id="KW-1185">Reference proteome</keyword>
<dbReference type="AlphaFoldDB" id="A0A9P8VGD4"/>
<dbReference type="Proteomes" id="UP000770015">
    <property type="component" value="Unassembled WGS sequence"/>
</dbReference>
<protein>
    <submittedName>
        <fullName evidence="1">Uncharacterized protein</fullName>
    </submittedName>
</protein>
<organism evidence="1 2">
    <name type="scientific">Plectosphaerella plurivora</name>
    <dbReference type="NCBI Taxonomy" id="936078"/>
    <lineage>
        <taxon>Eukaryota</taxon>
        <taxon>Fungi</taxon>
        <taxon>Dikarya</taxon>
        <taxon>Ascomycota</taxon>
        <taxon>Pezizomycotina</taxon>
        <taxon>Sordariomycetes</taxon>
        <taxon>Hypocreomycetidae</taxon>
        <taxon>Glomerellales</taxon>
        <taxon>Plectosphaerellaceae</taxon>
        <taxon>Plectosphaerella</taxon>
    </lineage>
</organism>
<dbReference type="EMBL" id="JAGSXJ010000007">
    <property type="protein sequence ID" value="KAH6689461.1"/>
    <property type="molecule type" value="Genomic_DNA"/>
</dbReference>
<evidence type="ECO:0000313" key="1">
    <source>
        <dbReference type="EMBL" id="KAH6689461.1"/>
    </source>
</evidence>
<sequence>MSSCDNNRIPDGSSIGIPEDINAALIPYTGNTSIAAMTSCCAPNEVFRAGNANCSVWCELPDDFMEQHVGERGEGPHLTSVVRDCLQNAAPNESFAIIGGQYAAGTAVAPGLKGVVVMALSVFAAVQILG</sequence>
<accession>A0A9P8VGD4</accession>
<name>A0A9P8VGD4_9PEZI</name>
<proteinExistence type="predicted"/>
<comment type="caution">
    <text evidence="1">The sequence shown here is derived from an EMBL/GenBank/DDBJ whole genome shotgun (WGS) entry which is preliminary data.</text>
</comment>
<evidence type="ECO:0000313" key="2">
    <source>
        <dbReference type="Proteomes" id="UP000770015"/>
    </source>
</evidence>
<dbReference type="OrthoDB" id="5005913at2759"/>
<gene>
    <name evidence="1" type="ORF">F5X68DRAFT_230078</name>
</gene>
<reference evidence="1" key="1">
    <citation type="journal article" date="2021" name="Nat. Commun.">
        <title>Genetic determinants of endophytism in the Arabidopsis root mycobiome.</title>
        <authorList>
            <person name="Mesny F."/>
            <person name="Miyauchi S."/>
            <person name="Thiergart T."/>
            <person name="Pickel B."/>
            <person name="Atanasova L."/>
            <person name="Karlsson M."/>
            <person name="Huettel B."/>
            <person name="Barry K.W."/>
            <person name="Haridas S."/>
            <person name="Chen C."/>
            <person name="Bauer D."/>
            <person name="Andreopoulos W."/>
            <person name="Pangilinan J."/>
            <person name="LaButti K."/>
            <person name="Riley R."/>
            <person name="Lipzen A."/>
            <person name="Clum A."/>
            <person name="Drula E."/>
            <person name="Henrissat B."/>
            <person name="Kohler A."/>
            <person name="Grigoriev I.V."/>
            <person name="Martin F.M."/>
            <person name="Hacquard S."/>
        </authorList>
    </citation>
    <scope>NUCLEOTIDE SEQUENCE</scope>
    <source>
        <strain evidence="1">MPI-SDFR-AT-0117</strain>
    </source>
</reference>